<dbReference type="GO" id="GO:0005730">
    <property type="term" value="C:nucleolus"/>
    <property type="evidence" value="ECO:0007669"/>
    <property type="project" value="UniProtKB-SubCell"/>
</dbReference>
<evidence type="ECO:0000256" key="13">
    <source>
        <dbReference type="ARBA" id="ARBA00083630"/>
    </source>
</evidence>
<keyword evidence="4" id="KW-0963">Cytoplasm</keyword>
<sequence>MEVSSESGPPTHGRCIVKRRMEAVERSLRMSGCELGLLSRPDGSANFLQGATSVLAGVYGPAEIKVSKEMHDKATVEVMVRPKVGLPAIQEKSQEQLIRETCESVINGTLHPRTSITIVLQIINDDGSLLSCCLNAACMALIDAGIPMRGLFCAVTCALPVEDLLIVDPNLKEQKESRAVLTIAMESMEKKVLTVSSRGTYSAEEFQQCVGAAWVSASDIFQFYKDSVKRKFSKS</sequence>
<dbReference type="PANTHER" id="PTHR11953">
    <property type="entry name" value="EXOSOME COMPLEX COMPONENT"/>
    <property type="match status" value="1"/>
</dbReference>
<keyword evidence="17" id="KW-1185">Reference proteome</keyword>
<comment type="subunit">
    <text evidence="10">Homodimer. Component of the RNA exosome core complex (Exo-9), composed of EXOSC1, EXOSC2, EXOSC3, EXOSC4, EXOSC5, EXOSC6, EXOSC7, EXOSC8 and EXOSC9; within the complex interacts with EXOSC3, EXOSC8, and EXOSC9. The catalytically inactive RNA exosome core complex (Exo-9) associates with the catalytic subunit EXOSC10/RRP6. Exo-9 may associate with DIS3 to form the nucleolar exosome complex, or DIS3L to form the cytoplasmic exosome complex. Exo-9 is formed by a hexameric base ring consisting of the heterodimers EXOSC4-EXOSC9, EXOSC5-EXOSC8 and EXOSC6-EXOSC7, and a cap ring consisting of EXOSC1, EXOSC2 and EXOSC3. The RNA exosome complex associates with cofactors C1D/RRP47, MPHOSPH6/MPP6 and MTREX/MTR4. Interacts with GTPBP1. Interacts with ZC3HAV1. Interacts with DDX17 only in the presence of ZC3HAV1 in an RNA-independent manner.</text>
</comment>
<dbReference type="FunFam" id="3.30.230.70:FF:000012">
    <property type="entry name" value="exosome complex component RRP46"/>
    <property type="match status" value="1"/>
</dbReference>
<dbReference type="InterPro" id="IPR036345">
    <property type="entry name" value="ExoRNase_PH_dom2_sf"/>
</dbReference>
<dbReference type="GO" id="GO:0071051">
    <property type="term" value="P:poly(A)-dependent snoRNA 3'-end processing"/>
    <property type="evidence" value="ECO:0007669"/>
    <property type="project" value="TreeGrafter"/>
</dbReference>
<dbReference type="GO" id="GO:0000177">
    <property type="term" value="C:cytoplasmic exosome (RNase complex)"/>
    <property type="evidence" value="ECO:0007669"/>
    <property type="project" value="TreeGrafter"/>
</dbReference>
<evidence type="ECO:0000256" key="12">
    <source>
        <dbReference type="ARBA" id="ARBA00077932"/>
    </source>
</evidence>
<evidence type="ECO:0000256" key="7">
    <source>
        <dbReference type="ARBA" id="ARBA00022835"/>
    </source>
</evidence>
<accession>A0AAV2ZQL1</accession>
<keyword evidence="8" id="KW-0238">DNA-binding</keyword>
<dbReference type="GO" id="GO:0003677">
    <property type="term" value="F:DNA binding"/>
    <property type="evidence" value="ECO:0007669"/>
    <property type="project" value="UniProtKB-KW"/>
</dbReference>
<proteinExistence type="inferred from homology"/>
<dbReference type="AlphaFoldDB" id="A0AAV2ZQL1"/>
<evidence type="ECO:0000256" key="5">
    <source>
        <dbReference type="ARBA" id="ARBA00022552"/>
    </source>
</evidence>
<dbReference type="InterPro" id="IPR020568">
    <property type="entry name" value="Ribosomal_Su5_D2-typ_SF"/>
</dbReference>
<comment type="similarity">
    <text evidence="3">Belongs to the RNase PH family.</text>
</comment>
<keyword evidence="9" id="KW-0539">Nucleus</keyword>
<dbReference type="InterPro" id="IPR027408">
    <property type="entry name" value="PNPase/RNase_PH_dom_sf"/>
</dbReference>
<dbReference type="GO" id="GO:0003723">
    <property type="term" value="F:RNA binding"/>
    <property type="evidence" value="ECO:0007669"/>
    <property type="project" value="TreeGrafter"/>
</dbReference>
<keyword evidence="7" id="KW-0271">Exosome</keyword>
<evidence type="ECO:0000256" key="4">
    <source>
        <dbReference type="ARBA" id="ARBA00022490"/>
    </source>
</evidence>
<dbReference type="SUPFAM" id="SSF55666">
    <property type="entry name" value="Ribonuclease PH domain 2-like"/>
    <property type="match status" value="1"/>
</dbReference>
<keyword evidence="6" id="KW-0597">Phosphoprotein</keyword>
<evidence type="ECO:0000256" key="1">
    <source>
        <dbReference type="ARBA" id="ARBA00004496"/>
    </source>
</evidence>
<dbReference type="GO" id="GO:0034475">
    <property type="term" value="P:U4 snRNA 3'-end processing"/>
    <property type="evidence" value="ECO:0007669"/>
    <property type="project" value="TreeGrafter"/>
</dbReference>
<evidence type="ECO:0000256" key="6">
    <source>
        <dbReference type="ARBA" id="ARBA00022553"/>
    </source>
</evidence>
<dbReference type="GO" id="GO:0071028">
    <property type="term" value="P:nuclear mRNA surveillance"/>
    <property type="evidence" value="ECO:0007669"/>
    <property type="project" value="TreeGrafter"/>
</dbReference>
<dbReference type="EMBL" id="DYDO01000007">
    <property type="protein sequence ID" value="DBA20641.1"/>
    <property type="molecule type" value="Genomic_DNA"/>
</dbReference>
<evidence type="ECO:0000259" key="15">
    <source>
        <dbReference type="Pfam" id="PF03725"/>
    </source>
</evidence>
<dbReference type="PANTHER" id="PTHR11953:SF1">
    <property type="entry name" value="EXOSOME COMPLEX COMPONENT RRP46"/>
    <property type="match status" value="1"/>
</dbReference>
<evidence type="ECO:0000256" key="10">
    <source>
        <dbReference type="ARBA" id="ARBA00063400"/>
    </source>
</evidence>
<comment type="caution">
    <text evidence="16">The sequence shown here is derived from an EMBL/GenBank/DDBJ whole genome shotgun (WGS) entry which is preliminary data.</text>
</comment>
<keyword evidence="5" id="KW-0698">rRNA processing</keyword>
<dbReference type="Pfam" id="PF03725">
    <property type="entry name" value="RNase_PH_C"/>
    <property type="match status" value="1"/>
</dbReference>
<gene>
    <name evidence="16" type="ORF">GDO54_017401</name>
</gene>
<evidence type="ECO:0000256" key="11">
    <source>
        <dbReference type="ARBA" id="ARBA00069877"/>
    </source>
</evidence>
<dbReference type="SUPFAM" id="SSF54211">
    <property type="entry name" value="Ribosomal protein S5 domain 2-like"/>
    <property type="match status" value="1"/>
</dbReference>
<dbReference type="GO" id="GO:0016075">
    <property type="term" value="P:rRNA catabolic process"/>
    <property type="evidence" value="ECO:0007669"/>
    <property type="project" value="TreeGrafter"/>
</dbReference>
<name>A0AAV2ZQL1_PYXAD</name>
<protein>
    <recommendedName>
        <fullName evidence="11">Exosome complex component RRP46</fullName>
    </recommendedName>
    <alternativeName>
        <fullName evidence="13">Exosome component 5</fullName>
    </alternativeName>
    <alternativeName>
        <fullName evidence="12">Ribosomal RNA-processing protein 46</fullName>
    </alternativeName>
</protein>
<evidence type="ECO:0000256" key="2">
    <source>
        <dbReference type="ARBA" id="ARBA00004604"/>
    </source>
</evidence>
<organism evidence="16 17">
    <name type="scientific">Pyxicephalus adspersus</name>
    <name type="common">African bullfrog</name>
    <dbReference type="NCBI Taxonomy" id="30357"/>
    <lineage>
        <taxon>Eukaryota</taxon>
        <taxon>Metazoa</taxon>
        <taxon>Chordata</taxon>
        <taxon>Craniata</taxon>
        <taxon>Vertebrata</taxon>
        <taxon>Euteleostomi</taxon>
        <taxon>Amphibia</taxon>
        <taxon>Batrachia</taxon>
        <taxon>Anura</taxon>
        <taxon>Neobatrachia</taxon>
        <taxon>Ranoidea</taxon>
        <taxon>Pyxicephalidae</taxon>
        <taxon>Pyxicephalinae</taxon>
        <taxon>Pyxicephalus</taxon>
    </lineage>
</organism>
<dbReference type="GO" id="GO:0000176">
    <property type="term" value="C:nuclear exosome (RNase complex)"/>
    <property type="evidence" value="ECO:0007669"/>
    <property type="project" value="TreeGrafter"/>
</dbReference>
<dbReference type="CDD" id="cd11372">
    <property type="entry name" value="RNase_PH_RRP46"/>
    <property type="match status" value="1"/>
</dbReference>
<evidence type="ECO:0000256" key="8">
    <source>
        <dbReference type="ARBA" id="ARBA00023125"/>
    </source>
</evidence>
<dbReference type="InterPro" id="IPR050080">
    <property type="entry name" value="RNase_PH"/>
</dbReference>
<evidence type="ECO:0000256" key="3">
    <source>
        <dbReference type="ARBA" id="ARBA00006678"/>
    </source>
</evidence>
<dbReference type="InterPro" id="IPR001247">
    <property type="entry name" value="ExoRNase_PH_dom1"/>
</dbReference>
<dbReference type="Gene3D" id="3.30.230.70">
    <property type="entry name" value="GHMP Kinase, N-terminal domain"/>
    <property type="match status" value="1"/>
</dbReference>
<dbReference type="Pfam" id="PF01138">
    <property type="entry name" value="RNase_PH"/>
    <property type="match status" value="1"/>
</dbReference>
<feature type="domain" description="Exoribonuclease phosphorolytic" evidence="15">
    <location>
        <begin position="151"/>
        <end position="213"/>
    </location>
</feature>
<reference evidence="16" key="1">
    <citation type="thesis" date="2020" institute="ProQuest LLC" country="789 East Eisenhower Parkway, Ann Arbor, MI, USA">
        <title>Comparative Genomics and Chromosome Evolution.</title>
        <authorList>
            <person name="Mudd A.B."/>
        </authorList>
    </citation>
    <scope>NUCLEOTIDE SEQUENCE</scope>
    <source>
        <strain evidence="16">1538</strain>
        <tissue evidence="16">Blood</tissue>
    </source>
</reference>
<evidence type="ECO:0000313" key="17">
    <source>
        <dbReference type="Proteomes" id="UP001181693"/>
    </source>
</evidence>
<dbReference type="InterPro" id="IPR015847">
    <property type="entry name" value="ExoRNase_PH_dom2"/>
</dbReference>
<dbReference type="GO" id="GO:0006364">
    <property type="term" value="P:rRNA processing"/>
    <property type="evidence" value="ECO:0007669"/>
    <property type="project" value="UniProtKB-KW"/>
</dbReference>
<dbReference type="Proteomes" id="UP001181693">
    <property type="component" value="Unassembled WGS sequence"/>
</dbReference>
<evidence type="ECO:0000256" key="9">
    <source>
        <dbReference type="ARBA" id="ARBA00023242"/>
    </source>
</evidence>
<comment type="subcellular location">
    <subcellularLocation>
        <location evidence="1">Cytoplasm</location>
    </subcellularLocation>
    <subcellularLocation>
        <location evidence="2">Nucleus</location>
        <location evidence="2">Nucleolus</location>
    </subcellularLocation>
</comment>
<evidence type="ECO:0000259" key="14">
    <source>
        <dbReference type="Pfam" id="PF01138"/>
    </source>
</evidence>
<feature type="domain" description="Exoribonuclease phosphorolytic" evidence="14">
    <location>
        <begin position="28"/>
        <end position="147"/>
    </location>
</feature>
<evidence type="ECO:0000313" key="16">
    <source>
        <dbReference type="EMBL" id="DBA20641.1"/>
    </source>
</evidence>